<dbReference type="AlphaFoldDB" id="A0A9N9MF65"/>
<evidence type="ECO:0000313" key="2">
    <source>
        <dbReference type="EMBL" id="CAG9763609.1"/>
    </source>
</evidence>
<dbReference type="Proteomes" id="UP001152799">
    <property type="component" value="Chromosome 14"/>
</dbReference>
<feature type="compositionally biased region" description="Basic residues" evidence="1">
    <location>
        <begin position="1"/>
        <end position="10"/>
    </location>
</feature>
<gene>
    <name evidence="2" type="ORF">CEUTPL_LOCUS4267</name>
</gene>
<name>A0A9N9MF65_9CUCU</name>
<reference evidence="2" key="1">
    <citation type="submission" date="2022-01" db="EMBL/GenBank/DDBJ databases">
        <authorList>
            <person name="King R."/>
        </authorList>
    </citation>
    <scope>NUCLEOTIDE SEQUENCE</scope>
</reference>
<sequence length="77" mass="8842">MDKWVIRKNVKNPTGNGETGTSRDQLNLNPSQEIGTEEIRDNILTPPDHINLTLTTVNNNNPFNYTILYLYIKLSLR</sequence>
<evidence type="ECO:0000256" key="1">
    <source>
        <dbReference type="SAM" id="MobiDB-lite"/>
    </source>
</evidence>
<protein>
    <submittedName>
        <fullName evidence="2">Uncharacterized protein</fullName>
    </submittedName>
</protein>
<organism evidence="2 3">
    <name type="scientific">Ceutorhynchus assimilis</name>
    <name type="common">cabbage seed weevil</name>
    <dbReference type="NCBI Taxonomy" id="467358"/>
    <lineage>
        <taxon>Eukaryota</taxon>
        <taxon>Metazoa</taxon>
        <taxon>Ecdysozoa</taxon>
        <taxon>Arthropoda</taxon>
        <taxon>Hexapoda</taxon>
        <taxon>Insecta</taxon>
        <taxon>Pterygota</taxon>
        <taxon>Neoptera</taxon>
        <taxon>Endopterygota</taxon>
        <taxon>Coleoptera</taxon>
        <taxon>Polyphaga</taxon>
        <taxon>Cucujiformia</taxon>
        <taxon>Curculionidae</taxon>
        <taxon>Ceutorhynchinae</taxon>
        <taxon>Ceutorhynchus</taxon>
    </lineage>
</organism>
<feature type="compositionally biased region" description="Polar residues" evidence="1">
    <location>
        <begin position="11"/>
        <end position="30"/>
    </location>
</feature>
<evidence type="ECO:0000313" key="3">
    <source>
        <dbReference type="Proteomes" id="UP001152799"/>
    </source>
</evidence>
<keyword evidence="3" id="KW-1185">Reference proteome</keyword>
<feature type="region of interest" description="Disordered" evidence="1">
    <location>
        <begin position="1"/>
        <end position="30"/>
    </location>
</feature>
<proteinExistence type="predicted"/>
<dbReference type="EMBL" id="OU892290">
    <property type="protein sequence ID" value="CAG9763609.1"/>
    <property type="molecule type" value="Genomic_DNA"/>
</dbReference>
<accession>A0A9N9MF65</accession>